<keyword evidence="2" id="KW-0813">Transport</keyword>
<dbReference type="RefSeq" id="WP_307903907.1">
    <property type="nucleotide sequence ID" value="NZ_AP027059.1"/>
</dbReference>
<accession>A0AAU9DZR1</accession>
<evidence type="ECO:0000256" key="1">
    <source>
        <dbReference type="ARBA" id="ARBA00008520"/>
    </source>
</evidence>
<gene>
    <name evidence="4" type="ORF">HLVA_16340</name>
</gene>
<evidence type="ECO:0000256" key="3">
    <source>
        <dbReference type="ARBA" id="ARBA00022729"/>
    </source>
</evidence>
<dbReference type="PANTHER" id="PTHR30061:SF50">
    <property type="entry name" value="MALTOSE_MALTODEXTRIN-BINDING PERIPLASMIC PROTEIN"/>
    <property type="match status" value="1"/>
</dbReference>
<dbReference type="PANTHER" id="PTHR30061">
    <property type="entry name" value="MALTOSE-BINDING PERIPLASMIC PROTEIN"/>
    <property type="match status" value="1"/>
</dbReference>
<dbReference type="EMBL" id="AP027059">
    <property type="protein sequence ID" value="BDU51065.1"/>
    <property type="molecule type" value="Genomic_DNA"/>
</dbReference>
<protein>
    <submittedName>
        <fullName evidence="4">Maltose ABC transporter substrate-binding protein</fullName>
    </submittedName>
</protein>
<sequence length="397" mass="44206">MKKSLLMLIAMLIVTSLSFSTEIQIWEKWESTIDPTYDKAIAMFEKENPGITVKRVHYAPEDLRYNFQNAAFSGNPPAIVLGPSDTVGVYATMGIIKPISEVKGLDQEFLKKFIPTSLKQLTIFGELYGVPEQIGNHLTLIYNKKYVKKVPTTWKELLATDYGTEYKLVYNLNEPYWFVGFLGAFGGWVMDDNSQPTLDTPAMVKALQFVHDLKYVSKAVPTEADYGTADSLFKDGKAAFIINGDWSYSSYKSVLKDNMGLAKVPQVPGGGFYSPMTAVQGLFVPEGLDPKVEEAAGKFIKFITRKDIQLFTATRDKTLPVNIEAANDPSIKNDPFLAGSVAQMLMGKPMPIVPEMRAIWDAIRPFQEDIMNDKISAKDAAAGMQKLAEKKISDMNQ</sequence>
<name>A0AAU9DZR1_9FUSO</name>
<dbReference type="GO" id="GO:0055052">
    <property type="term" value="C:ATP-binding cassette (ABC) transporter complex, substrate-binding subunit-containing"/>
    <property type="evidence" value="ECO:0007669"/>
    <property type="project" value="TreeGrafter"/>
</dbReference>
<dbReference type="InterPro" id="IPR006059">
    <property type="entry name" value="SBP"/>
</dbReference>
<evidence type="ECO:0000256" key="2">
    <source>
        <dbReference type="ARBA" id="ARBA00022448"/>
    </source>
</evidence>
<proteinExistence type="inferred from homology"/>
<evidence type="ECO:0000313" key="5">
    <source>
        <dbReference type="Proteomes" id="UP001321582"/>
    </source>
</evidence>
<reference evidence="4 5" key="1">
    <citation type="submission" date="2022-11" db="EMBL/GenBank/DDBJ databases">
        <title>Haliovirga abyssi gen. nov., sp. nov., a mesophilic fermentative bacterium isolated from the Iheya North hydrothermal field and the proposal of Haliovirgaceae fam. nov.</title>
        <authorList>
            <person name="Miyazaki U."/>
            <person name="Tame A."/>
            <person name="Miyazaki J."/>
            <person name="Takai K."/>
            <person name="Sawayama S."/>
            <person name="Kitajima M."/>
            <person name="Okamoto A."/>
            <person name="Nakagawa S."/>
        </authorList>
    </citation>
    <scope>NUCLEOTIDE SEQUENCE [LARGE SCALE GENOMIC DNA]</scope>
    <source>
        <strain evidence="4 5">IC12</strain>
    </source>
</reference>
<dbReference type="Gene3D" id="3.40.190.10">
    <property type="entry name" value="Periplasmic binding protein-like II"/>
    <property type="match status" value="2"/>
</dbReference>
<dbReference type="GO" id="GO:0015768">
    <property type="term" value="P:maltose transport"/>
    <property type="evidence" value="ECO:0007669"/>
    <property type="project" value="TreeGrafter"/>
</dbReference>
<evidence type="ECO:0000313" key="4">
    <source>
        <dbReference type="EMBL" id="BDU51065.1"/>
    </source>
</evidence>
<dbReference type="AlphaFoldDB" id="A0AAU9DZR1"/>
<comment type="similarity">
    <text evidence="1">Belongs to the bacterial solute-binding protein 1 family.</text>
</comment>
<dbReference type="GO" id="GO:1901982">
    <property type="term" value="F:maltose binding"/>
    <property type="evidence" value="ECO:0007669"/>
    <property type="project" value="TreeGrafter"/>
</dbReference>
<dbReference type="Pfam" id="PF13416">
    <property type="entry name" value="SBP_bac_8"/>
    <property type="match status" value="1"/>
</dbReference>
<dbReference type="Proteomes" id="UP001321582">
    <property type="component" value="Chromosome"/>
</dbReference>
<keyword evidence="3" id="KW-0732">Signal</keyword>
<dbReference type="GO" id="GO:0042956">
    <property type="term" value="P:maltodextrin transmembrane transport"/>
    <property type="evidence" value="ECO:0007669"/>
    <property type="project" value="TreeGrafter"/>
</dbReference>
<organism evidence="4 5">
    <name type="scientific">Haliovirga abyssi</name>
    <dbReference type="NCBI Taxonomy" id="2996794"/>
    <lineage>
        <taxon>Bacteria</taxon>
        <taxon>Fusobacteriati</taxon>
        <taxon>Fusobacteriota</taxon>
        <taxon>Fusobacteriia</taxon>
        <taxon>Fusobacteriales</taxon>
        <taxon>Haliovirgaceae</taxon>
        <taxon>Haliovirga</taxon>
    </lineage>
</organism>
<dbReference type="SUPFAM" id="SSF53850">
    <property type="entry name" value="Periplasmic binding protein-like II"/>
    <property type="match status" value="1"/>
</dbReference>
<dbReference type="KEGG" id="haby:HLVA_16340"/>
<keyword evidence="5" id="KW-1185">Reference proteome</keyword>